<organism evidence="1 2">
    <name type="scientific">Parathielavia hyrcaniae</name>
    <dbReference type="NCBI Taxonomy" id="113614"/>
    <lineage>
        <taxon>Eukaryota</taxon>
        <taxon>Fungi</taxon>
        <taxon>Dikarya</taxon>
        <taxon>Ascomycota</taxon>
        <taxon>Pezizomycotina</taxon>
        <taxon>Sordariomycetes</taxon>
        <taxon>Sordariomycetidae</taxon>
        <taxon>Sordariales</taxon>
        <taxon>Chaetomiaceae</taxon>
        <taxon>Parathielavia</taxon>
    </lineage>
</organism>
<reference evidence="1" key="2">
    <citation type="submission" date="2023-05" db="EMBL/GenBank/DDBJ databases">
        <authorList>
            <consortium name="Lawrence Berkeley National Laboratory"/>
            <person name="Steindorff A."/>
            <person name="Hensen N."/>
            <person name="Bonometti L."/>
            <person name="Westerberg I."/>
            <person name="Brannstrom I.O."/>
            <person name="Guillou S."/>
            <person name="Cros-Aarteil S."/>
            <person name="Calhoun S."/>
            <person name="Haridas S."/>
            <person name="Kuo A."/>
            <person name="Mondo S."/>
            <person name="Pangilinan J."/>
            <person name="Riley R."/>
            <person name="Labutti K."/>
            <person name="Andreopoulos B."/>
            <person name="Lipzen A."/>
            <person name="Chen C."/>
            <person name="Yanf M."/>
            <person name="Daum C."/>
            <person name="Ng V."/>
            <person name="Clum A."/>
            <person name="Ohm R."/>
            <person name="Martin F."/>
            <person name="Silar P."/>
            <person name="Natvig D."/>
            <person name="Lalanne C."/>
            <person name="Gautier V."/>
            <person name="Ament-Velasquez S.L."/>
            <person name="Kruys A."/>
            <person name="Hutchinson M.I."/>
            <person name="Powell A.J."/>
            <person name="Barry K."/>
            <person name="Miller A.N."/>
            <person name="Grigoriev I.V."/>
            <person name="Debuchy R."/>
            <person name="Gladieux P."/>
            <person name="Thoren M.H."/>
            <person name="Johannesson H."/>
        </authorList>
    </citation>
    <scope>NUCLEOTIDE SEQUENCE</scope>
    <source>
        <strain evidence="1">CBS 757.83</strain>
    </source>
</reference>
<protein>
    <submittedName>
        <fullName evidence="1">Uncharacterized protein</fullName>
    </submittedName>
</protein>
<evidence type="ECO:0000313" key="1">
    <source>
        <dbReference type="EMBL" id="KAK4096420.1"/>
    </source>
</evidence>
<dbReference type="Pfam" id="PF26639">
    <property type="entry name" value="Het-6_barrel"/>
    <property type="match status" value="1"/>
</dbReference>
<keyword evidence="2" id="KW-1185">Reference proteome</keyword>
<comment type="caution">
    <text evidence="1">The sequence shown here is derived from an EMBL/GenBank/DDBJ whole genome shotgun (WGS) entry which is preliminary data.</text>
</comment>
<reference evidence="1" key="1">
    <citation type="journal article" date="2023" name="Mol. Phylogenet. Evol.">
        <title>Genome-scale phylogeny and comparative genomics of the fungal order Sordariales.</title>
        <authorList>
            <person name="Hensen N."/>
            <person name="Bonometti L."/>
            <person name="Westerberg I."/>
            <person name="Brannstrom I.O."/>
            <person name="Guillou S."/>
            <person name="Cros-Aarteil S."/>
            <person name="Calhoun S."/>
            <person name="Haridas S."/>
            <person name="Kuo A."/>
            <person name="Mondo S."/>
            <person name="Pangilinan J."/>
            <person name="Riley R."/>
            <person name="LaButti K."/>
            <person name="Andreopoulos B."/>
            <person name="Lipzen A."/>
            <person name="Chen C."/>
            <person name="Yan M."/>
            <person name="Daum C."/>
            <person name="Ng V."/>
            <person name="Clum A."/>
            <person name="Steindorff A."/>
            <person name="Ohm R.A."/>
            <person name="Martin F."/>
            <person name="Silar P."/>
            <person name="Natvig D.O."/>
            <person name="Lalanne C."/>
            <person name="Gautier V."/>
            <person name="Ament-Velasquez S.L."/>
            <person name="Kruys A."/>
            <person name="Hutchinson M.I."/>
            <person name="Powell A.J."/>
            <person name="Barry K."/>
            <person name="Miller A.N."/>
            <person name="Grigoriev I.V."/>
            <person name="Debuchy R."/>
            <person name="Gladieux P."/>
            <person name="Hiltunen Thoren M."/>
            <person name="Johannesson H."/>
        </authorList>
    </citation>
    <scope>NUCLEOTIDE SEQUENCE</scope>
    <source>
        <strain evidence="1">CBS 757.83</strain>
    </source>
</reference>
<accession>A0AAN6PR48</accession>
<proteinExistence type="predicted"/>
<gene>
    <name evidence="1" type="ORF">N658DRAFT_501607</name>
</gene>
<evidence type="ECO:0000313" key="2">
    <source>
        <dbReference type="Proteomes" id="UP001305647"/>
    </source>
</evidence>
<sequence>MGRQGSRADGTWDEIWIVPGGEVAFVLRRSGPNFVYVGHTYVHGIMDGEECLRRFRDVPMTEINLV</sequence>
<name>A0AAN6PR48_9PEZI</name>
<dbReference type="AlphaFoldDB" id="A0AAN6PR48"/>
<dbReference type="Proteomes" id="UP001305647">
    <property type="component" value="Unassembled WGS sequence"/>
</dbReference>
<dbReference type="EMBL" id="MU863715">
    <property type="protein sequence ID" value="KAK4096420.1"/>
    <property type="molecule type" value="Genomic_DNA"/>
</dbReference>